<dbReference type="Pfam" id="PF11951">
    <property type="entry name" value="Fungal_trans_2"/>
    <property type="match status" value="1"/>
</dbReference>
<dbReference type="HOGENOM" id="CLU_036113_1_0_1"/>
<reference evidence="1 2" key="1">
    <citation type="submission" date="2015-01" db="EMBL/GenBank/DDBJ databases">
        <title>The Genome Sequence of Capronia semiimmersa CBS27337.</title>
        <authorList>
            <consortium name="The Broad Institute Genomics Platform"/>
            <person name="Cuomo C."/>
            <person name="de Hoog S."/>
            <person name="Gorbushina A."/>
            <person name="Stielow B."/>
            <person name="Teixiera M."/>
            <person name="Abouelleil A."/>
            <person name="Chapman S.B."/>
            <person name="Priest M."/>
            <person name="Young S.K."/>
            <person name="Wortman J."/>
            <person name="Nusbaum C."/>
            <person name="Birren B."/>
        </authorList>
    </citation>
    <scope>NUCLEOTIDE SEQUENCE [LARGE SCALE GENOMIC DNA]</scope>
    <source>
        <strain evidence="1 2">CBS 27337</strain>
    </source>
</reference>
<organism evidence="1 2">
    <name type="scientific">Phialophora macrospora</name>
    <dbReference type="NCBI Taxonomy" id="1851006"/>
    <lineage>
        <taxon>Eukaryota</taxon>
        <taxon>Fungi</taxon>
        <taxon>Dikarya</taxon>
        <taxon>Ascomycota</taxon>
        <taxon>Pezizomycotina</taxon>
        <taxon>Eurotiomycetes</taxon>
        <taxon>Chaetothyriomycetidae</taxon>
        <taxon>Chaetothyriales</taxon>
        <taxon>Herpotrichiellaceae</taxon>
        <taxon>Phialophora</taxon>
    </lineage>
</organism>
<evidence type="ECO:0000313" key="2">
    <source>
        <dbReference type="Proteomes" id="UP000054266"/>
    </source>
</evidence>
<dbReference type="InterPro" id="IPR021858">
    <property type="entry name" value="Fun_TF"/>
</dbReference>
<sequence length="364" mass="40905">MEDLFDLQSSSLEFFYATNDTFMLGPGFANGFLTTLRQCYEFSPHFLRDTYQAMFTALIWARHQATSFDQVDISKGALALRRLRTFDVCNLQDAVAVISLGPTLAAFDVLTRCVGSITILRHSLSMVQTWYPTLSSSPGLDPIIISPIFWDTVHCLIRREVPILRHLVRDPYAVDRVAGMCTTLLPTLYDLCFASNRWRHSGEAQYAEIIRHAERNIISWHPFSSTELRKSFSQQELLAMTVQAAMYRSAAVLVIHRLFNPVGTADDIAKTYADDILATLQEYLLPVGQGEKLQHIVLPIFLAALEIPNLAKETWACLSPLKAPSFCLKKLSAVVGFVWEQRLSGFSGSMFDLLETGPDFVVIP</sequence>
<protein>
    <recommendedName>
        <fullName evidence="3">Transcription factor domain-containing protein</fullName>
    </recommendedName>
</protein>
<accession>A0A0D2G9H0</accession>
<dbReference type="EMBL" id="KN846958">
    <property type="protein sequence ID" value="KIW68539.1"/>
    <property type="molecule type" value="Genomic_DNA"/>
</dbReference>
<evidence type="ECO:0008006" key="3">
    <source>
        <dbReference type="Google" id="ProtNLM"/>
    </source>
</evidence>
<proteinExistence type="predicted"/>
<name>A0A0D2G9H0_9EURO</name>
<gene>
    <name evidence="1" type="ORF">PV04_04478</name>
</gene>
<dbReference type="AlphaFoldDB" id="A0A0D2G9H0"/>
<keyword evidence="2" id="KW-1185">Reference proteome</keyword>
<dbReference type="Proteomes" id="UP000054266">
    <property type="component" value="Unassembled WGS sequence"/>
</dbReference>
<evidence type="ECO:0000313" key="1">
    <source>
        <dbReference type="EMBL" id="KIW68539.1"/>
    </source>
</evidence>